<organism evidence="3 4">
    <name type="scientific">Streptomyces cellostaticus</name>
    <dbReference type="NCBI Taxonomy" id="67285"/>
    <lineage>
        <taxon>Bacteria</taxon>
        <taxon>Bacillati</taxon>
        <taxon>Actinomycetota</taxon>
        <taxon>Actinomycetes</taxon>
        <taxon>Kitasatosporales</taxon>
        <taxon>Streptomycetaceae</taxon>
        <taxon>Streptomyces</taxon>
    </lineage>
</organism>
<accession>A0A101NKY0</accession>
<keyword evidence="4" id="KW-1185">Reference proteome</keyword>
<reference evidence="3 4" key="1">
    <citation type="submission" date="2015-10" db="EMBL/GenBank/DDBJ databases">
        <title>Draft genome sequence of Streptomyces cellostaticus DSM 40189, type strain for the species Streptomyces cellostaticus.</title>
        <authorList>
            <person name="Ruckert C."/>
            <person name="Winkler A."/>
            <person name="Kalinowski J."/>
            <person name="Kampfer P."/>
            <person name="Glaeser S."/>
        </authorList>
    </citation>
    <scope>NUCLEOTIDE SEQUENCE [LARGE SCALE GENOMIC DNA]</scope>
    <source>
        <strain evidence="3 4">DSM 40189</strain>
    </source>
</reference>
<feature type="signal peptide" evidence="2">
    <location>
        <begin position="1"/>
        <end position="22"/>
    </location>
</feature>
<sequence>MTSIRHALVTTVLACAALTLTACQPEDTADADGTVTPSATASHAAKGGAKSDCHTLAPGHKYVQVESVSGAMNTLTVKDATQNCNPDEGAFYQANGKEHEYTVASDSTPIYVLHVKKKGPAKMTAANGGIEHVRVCANGTAHDTDTASADTSDCYGENFYDVAVNSNGKVTEMTELYGS</sequence>
<dbReference type="OrthoDB" id="4231126at2"/>
<evidence type="ECO:0000313" key="4">
    <source>
        <dbReference type="Proteomes" id="UP000054241"/>
    </source>
</evidence>
<evidence type="ECO:0000256" key="1">
    <source>
        <dbReference type="SAM" id="MobiDB-lite"/>
    </source>
</evidence>
<feature type="chain" id="PRO_5039114050" description="DUF4232 domain-containing protein" evidence="2">
    <location>
        <begin position="23"/>
        <end position="179"/>
    </location>
</feature>
<comment type="caution">
    <text evidence="3">The sequence shown here is derived from an EMBL/GenBank/DDBJ whole genome shotgun (WGS) entry which is preliminary data.</text>
</comment>
<dbReference type="PROSITE" id="PS51257">
    <property type="entry name" value="PROKAR_LIPOPROTEIN"/>
    <property type="match status" value="1"/>
</dbReference>
<dbReference type="AlphaFoldDB" id="A0A101NKY0"/>
<protein>
    <recommendedName>
        <fullName evidence="5">DUF4232 domain-containing protein</fullName>
    </recommendedName>
</protein>
<dbReference type="Proteomes" id="UP000054241">
    <property type="component" value="Unassembled WGS sequence"/>
</dbReference>
<dbReference type="EMBL" id="LMWL01000035">
    <property type="protein sequence ID" value="KUM94786.1"/>
    <property type="molecule type" value="Genomic_DNA"/>
</dbReference>
<keyword evidence="2" id="KW-0732">Signal</keyword>
<dbReference type="RefSeq" id="WP_067001087.1">
    <property type="nucleotide sequence ID" value="NZ_BNDU01000006.1"/>
</dbReference>
<evidence type="ECO:0000313" key="3">
    <source>
        <dbReference type="EMBL" id="KUM94786.1"/>
    </source>
</evidence>
<gene>
    <name evidence="3" type="ORF">AQI88_20170</name>
</gene>
<feature type="region of interest" description="Disordered" evidence="1">
    <location>
        <begin position="27"/>
        <end position="52"/>
    </location>
</feature>
<proteinExistence type="predicted"/>
<evidence type="ECO:0000256" key="2">
    <source>
        <dbReference type="SAM" id="SignalP"/>
    </source>
</evidence>
<name>A0A101NKY0_9ACTN</name>
<evidence type="ECO:0008006" key="5">
    <source>
        <dbReference type="Google" id="ProtNLM"/>
    </source>
</evidence>